<proteinExistence type="inferred from homology"/>
<keyword evidence="4" id="KW-0131">Cell cycle</keyword>
<dbReference type="InterPro" id="IPR004367">
    <property type="entry name" value="Cyclin_C-dom"/>
</dbReference>
<gene>
    <name evidence="8" type="ORF">CUNI_LOCUS17613</name>
</gene>
<evidence type="ECO:0000259" key="6">
    <source>
        <dbReference type="SMART" id="SM00385"/>
    </source>
</evidence>
<evidence type="ECO:0000313" key="9">
    <source>
        <dbReference type="Proteomes" id="UP000678393"/>
    </source>
</evidence>
<reference evidence="8" key="1">
    <citation type="submission" date="2021-04" db="EMBL/GenBank/DDBJ databases">
        <authorList>
            <consortium name="Molecular Ecology Group"/>
        </authorList>
    </citation>
    <scope>NUCLEOTIDE SEQUENCE</scope>
</reference>
<accession>A0A8S3ZWQ3</accession>
<evidence type="ECO:0000256" key="2">
    <source>
        <dbReference type="ARBA" id="ARBA00022776"/>
    </source>
</evidence>
<dbReference type="InterPro" id="IPR046965">
    <property type="entry name" value="Cyclin_A/B-like"/>
</dbReference>
<name>A0A8S3ZWQ3_9EUPU</name>
<dbReference type="Pfam" id="PF02984">
    <property type="entry name" value="Cyclin_C"/>
    <property type="match status" value="1"/>
</dbReference>
<dbReference type="PANTHER" id="PTHR10177">
    <property type="entry name" value="CYCLINS"/>
    <property type="match status" value="1"/>
</dbReference>
<feature type="domain" description="Cyclin-like" evidence="6">
    <location>
        <begin position="177"/>
        <end position="260"/>
    </location>
</feature>
<dbReference type="SMART" id="SM00385">
    <property type="entry name" value="CYCLIN"/>
    <property type="match status" value="2"/>
</dbReference>
<feature type="domain" description="Cyclin C-terminal" evidence="7">
    <location>
        <begin position="173"/>
        <end position="291"/>
    </location>
</feature>
<dbReference type="FunFam" id="1.10.472.10:FF:000001">
    <property type="entry name" value="G2/mitotic-specific cyclin"/>
    <property type="match status" value="1"/>
</dbReference>
<dbReference type="Gene3D" id="1.10.472.10">
    <property type="entry name" value="Cyclin-like"/>
    <property type="match status" value="2"/>
</dbReference>
<feature type="non-terminal residue" evidence="8">
    <location>
        <position position="300"/>
    </location>
</feature>
<dbReference type="SUPFAM" id="SSF47954">
    <property type="entry name" value="Cyclin-like"/>
    <property type="match status" value="2"/>
</dbReference>
<evidence type="ECO:0000256" key="1">
    <source>
        <dbReference type="ARBA" id="ARBA00022618"/>
    </source>
</evidence>
<dbReference type="Pfam" id="PF00134">
    <property type="entry name" value="Cyclin_N"/>
    <property type="match status" value="1"/>
</dbReference>
<keyword evidence="2" id="KW-0498">Mitosis</keyword>
<evidence type="ECO:0000259" key="7">
    <source>
        <dbReference type="SMART" id="SM01332"/>
    </source>
</evidence>
<dbReference type="InterPro" id="IPR006671">
    <property type="entry name" value="Cyclin_N"/>
</dbReference>
<dbReference type="EMBL" id="CAJHNH020005035">
    <property type="protein sequence ID" value="CAG5132055.1"/>
    <property type="molecule type" value="Genomic_DNA"/>
</dbReference>
<dbReference type="SMART" id="SM01332">
    <property type="entry name" value="Cyclin_C"/>
    <property type="match status" value="1"/>
</dbReference>
<protein>
    <recommendedName>
        <fullName evidence="10">Cyclin A</fullName>
    </recommendedName>
</protein>
<dbReference type="Proteomes" id="UP000678393">
    <property type="component" value="Unassembled WGS sequence"/>
</dbReference>
<dbReference type="InterPro" id="IPR036915">
    <property type="entry name" value="Cyclin-like_sf"/>
</dbReference>
<evidence type="ECO:0008006" key="10">
    <source>
        <dbReference type="Google" id="ProtNLM"/>
    </source>
</evidence>
<comment type="caution">
    <text evidence="8">The sequence shown here is derived from an EMBL/GenBank/DDBJ whole genome shotgun (WGS) entry which is preliminary data.</text>
</comment>
<evidence type="ECO:0000313" key="8">
    <source>
        <dbReference type="EMBL" id="CAG5132055.1"/>
    </source>
</evidence>
<dbReference type="GO" id="GO:0051301">
    <property type="term" value="P:cell division"/>
    <property type="evidence" value="ECO:0007669"/>
    <property type="project" value="UniProtKB-KW"/>
</dbReference>
<comment type="similarity">
    <text evidence="5">Belongs to the cyclin family.</text>
</comment>
<evidence type="ECO:0000256" key="3">
    <source>
        <dbReference type="ARBA" id="ARBA00023127"/>
    </source>
</evidence>
<dbReference type="InterPro" id="IPR039361">
    <property type="entry name" value="Cyclin"/>
</dbReference>
<evidence type="ECO:0000256" key="4">
    <source>
        <dbReference type="ARBA" id="ARBA00023306"/>
    </source>
</evidence>
<evidence type="ECO:0000256" key="5">
    <source>
        <dbReference type="RuleBase" id="RU000383"/>
    </source>
</evidence>
<keyword evidence="1" id="KW-0132">Cell division</keyword>
<dbReference type="GO" id="GO:0044772">
    <property type="term" value="P:mitotic cell cycle phase transition"/>
    <property type="evidence" value="ECO:0007669"/>
    <property type="project" value="InterPro"/>
</dbReference>
<keyword evidence="3 5" id="KW-0195">Cyclin</keyword>
<dbReference type="GO" id="GO:0016538">
    <property type="term" value="F:cyclin-dependent protein serine/threonine kinase regulator activity"/>
    <property type="evidence" value="ECO:0007669"/>
    <property type="project" value="InterPro"/>
</dbReference>
<sequence length="300" mass="34397">DCTSPVAMETESMNLLEISKPWIPENVLDIDACPDSLTTSVYSKDIMVYLMEKELRDLLLPDFLANSPGVTSRMRAVLMDWLMQVQLFEELTDETLHLCVAFIDTFLSLVDVKMSTLQLIGITCLFIASKFNERFAPKIESLCYLTQDTFVKEQVLHCERIVLQTLHFNLSRPVSVTFLDRYLQVHHNPTKVEYLARYLLDLHITSISLASSPPSLKASSALYLARFLLLDTAPAWTPDLAYYTNYTVEELQDCANELINLLIKAPDSRYQGARLKYSKEEYMSISYSEQVKNELMMTKN</sequence>
<dbReference type="PIRSF" id="PIRSF001771">
    <property type="entry name" value="Cyclin_A_B_D_E"/>
    <property type="match status" value="1"/>
</dbReference>
<keyword evidence="9" id="KW-1185">Reference proteome</keyword>
<dbReference type="OrthoDB" id="6272950at2759"/>
<feature type="domain" description="Cyclin-like" evidence="6">
    <location>
        <begin position="80"/>
        <end position="164"/>
    </location>
</feature>
<dbReference type="InterPro" id="IPR013763">
    <property type="entry name" value="Cyclin-like_dom"/>
</dbReference>
<dbReference type="AlphaFoldDB" id="A0A8S3ZWQ3"/>
<organism evidence="8 9">
    <name type="scientific">Candidula unifasciata</name>
    <dbReference type="NCBI Taxonomy" id="100452"/>
    <lineage>
        <taxon>Eukaryota</taxon>
        <taxon>Metazoa</taxon>
        <taxon>Spiralia</taxon>
        <taxon>Lophotrochozoa</taxon>
        <taxon>Mollusca</taxon>
        <taxon>Gastropoda</taxon>
        <taxon>Heterobranchia</taxon>
        <taxon>Euthyneura</taxon>
        <taxon>Panpulmonata</taxon>
        <taxon>Eupulmonata</taxon>
        <taxon>Stylommatophora</taxon>
        <taxon>Helicina</taxon>
        <taxon>Helicoidea</taxon>
        <taxon>Geomitridae</taxon>
        <taxon>Candidula</taxon>
    </lineage>
</organism>